<dbReference type="InterPro" id="IPR014757">
    <property type="entry name" value="Tscrpt_reg_IclR_C"/>
</dbReference>
<dbReference type="InterPro" id="IPR005471">
    <property type="entry name" value="Tscrpt_reg_IclR_N"/>
</dbReference>
<dbReference type="EMBL" id="RZJP01000003">
    <property type="protein sequence ID" value="KAA8815794.1"/>
    <property type="molecule type" value="Genomic_DNA"/>
</dbReference>
<evidence type="ECO:0000259" key="5">
    <source>
        <dbReference type="PROSITE" id="PS51078"/>
    </source>
</evidence>
<dbReference type="Proteomes" id="UP000326060">
    <property type="component" value="Unassembled WGS sequence"/>
</dbReference>
<dbReference type="AlphaFoldDB" id="A0A5M9ZB77"/>
<keyword evidence="1" id="KW-0805">Transcription regulation</keyword>
<dbReference type="GO" id="GO:0003700">
    <property type="term" value="F:DNA-binding transcription factor activity"/>
    <property type="evidence" value="ECO:0007669"/>
    <property type="project" value="TreeGrafter"/>
</dbReference>
<keyword evidence="3" id="KW-0804">Transcription</keyword>
<dbReference type="InterPro" id="IPR029016">
    <property type="entry name" value="GAF-like_dom_sf"/>
</dbReference>
<dbReference type="SMART" id="SM00346">
    <property type="entry name" value="HTH_ICLR"/>
    <property type="match status" value="1"/>
</dbReference>
<proteinExistence type="predicted"/>
<protein>
    <submittedName>
        <fullName evidence="6">IclR family transcriptional regulator</fullName>
    </submittedName>
</protein>
<sequence length="254" mass="27137">MNRGTTQEPTRALAKAGKVVNALAEENDIGPVEITERCDIPRSSAYRILDGLANVGLVETSGDMSYSLSLDWLALADAARRSMTEWAGAPQLLRELTGETGVTSFLSVVDGEETVCVECARGHGVDALILRPGGTLPFHAGAAGRVALAYSAPEIVERYLAKAPFRGYNLNTLVTERALRADMEETHSRGYAFSDEDVTIGVCSVGVPLLADGSPYAVGSLSVGGFVDVVKPRRDEIAATLHTYANRLMAGWHR</sequence>
<dbReference type="Pfam" id="PF01614">
    <property type="entry name" value="IclR_C"/>
    <property type="match status" value="1"/>
</dbReference>
<feature type="domain" description="IclR-ED" evidence="5">
    <location>
        <begin position="71"/>
        <end position="254"/>
    </location>
</feature>
<dbReference type="RefSeq" id="WP_150394371.1">
    <property type="nucleotide sequence ID" value="NZ_RZJP01000003.1"/>
</dbReference>
<dbReference type="PANTHER" id="PTHR30136:SF35">
    <property type="entry name" value="HTH-TYPE TRANSCRIPTIONAL REGULATOR RV1719"/>
    <property type="match status" value="1"/>
</dbReference>
<dbReference type="GO" id="GO:0045892">
    <property type="term" value="P:negative regulation of DNA-templated transcription"/>
    <property type="evidence" value="ECO:0007669"/>
    <property type="project" value="TreeGrafter"/>
</dbReference>
<dbReference type="Gene3D" id="3.30.450.40">
    <property type="match status" value="1"/>
</dbReference>
<dbReference type="InterPro" id="IPR036390">
    <property type="entry name" value="WH_DNA-bd_sf"/>
</dbReference>
<dbReference type="Gene3D" id="1.10.10.10">
    <property type="entry name" value="Winged helix-like DNA-binding domain superfamily/Winged helix DNA-binding domain"/>
    <property type="match status" value="1"/>
</dbReference>
<feature type="domain" description="HTH iclR-type" evidence="4">
    <location>
        <begin position="10"/>
        <end position="70"/>
    </location>
</feature>
<dbReference type="GO" id="GO:0003677">
    <property type="term" value="F:DNA binding"/>
    <property type="evidence" value="ECO:0007669"/>
    <property type="project" value="UniProtKB-KW"/>
</dbReference>
<gene>
    <name evidence="6" type="ORF">EMB92_07490</name>
</gene>
<dbReference type="PROSITE" id="PS51078">
    <property type="entry name" value="ICLR_ED"/>
    <property type="match status" value="1"/>
</dbReference>
<dbReference type="SUPFAM" id="SSF46785">
    <property type="entry name" value="Winged helix' DNA-binding domain"/>
    <property type="match status" value="1"/>
</dbReference>
<evidence type="ECO:0000259" key="4">
    <source>
        <dbReference type="PROSITE" id="PS51077"/>
    </source>
</evidence>
<comment type="caution">
    <text evidence="6">The sequence shown here is derived from an EMBL/GenBank/DDBJ whole genome shotgun (WGS) entry which is preliminary data.</text>
</comment>
<dbReference type="PANTHER" id="PTHR30136">
    <property type="entry name" value="HELIX-TURN-HELIX TRANSCRIPTIONAL REGULATOR, ICLR FAMILY"/>
    <property type="match status" value="1"/>
</dbReference>
<keyword evidence="2" id="KW-0238">DNA-binding</keyword>
<name>A0A5M9ZB77_9BIFI</name>
<evidence type="ECO:0000313" key="6">
    <source>
        <dbReference type="EMBL" id="KAA8815794.1"/>
    </source>
</evidence>
<dbReference type="InterPro" id="IPR050707">
    <property type="entry name" value="HTH_MetabolicPath_Reg"/>
</dbReference>
<dbReference type="InterPro" id="IPR036388">
    <property type="entry name" value="WH-like_DNA-bd_sf"/>
</dbReference>
<evidence type="ECO:0000256" key="2">
    <source>
        <dbReference type="ARBA" id="ARBA00023125"/>
    </source>
</evidence>
<dbReference type="PROSITE" id="PS51077">
    <property type="entry name" value="HTH_ICLR"/>
    <property type="match status" value="1"/>
</dbReference>
<evidence type="ECO:0000256" key="1">
    <source>
        <dbReference type="ARBA" id="ARBA00023015"/>
    </source>
</evidence>
<dbReference type="SUPFAM" id="SSF55781">
    <property type="entry name" value="GAF domain-like"/>
    <property type="match status" value="1"/>
</dbReference>
<accession>A0A5M9ZB77</accession>
<evidence type="ECO:0000313" key="7">
    <source>
        <dbReference type="Proteomes" id="UP000326060"/>
    </source>
</evidence>
<evidence type="ECO:0000256" key="3">
    <source>
        <dbReference type="ARBA" id="ARBA00023163"/>
    </source>
</evidence>
<reference evidence="6 7" key="1">
    <citation type="journal article" date="2019" name="Syst. Appl. Microbiol.">
        <title>Characterization of Bifidobacterium species in feaces of the Egyptian fruit bat: Description of B. vespertilionis sp. nov. and B. rousetti sp. nov.</title>
        <authorList>
            <person name="Modesto M."/>
            <person name="Satti M."/>
            <person name="Watanabe K."/>
            <person name="Puglisi E."/>
            <person name="Morelli L."/>
            <person name="Huang C.-H."/>
            <person name="Liou J.-S."/>
            <person name="Miyashita M."/>
            <person name="Tamura T."/>
            <person name="Saito S."/>
            <person name="Mori K."/>
            <person name="Huang L."/>
            <person name="Sciavilla P."/>
            <person name="Sandri C."/>
            <person name="Spiezio C."/>
            <person name="Vitali F."/>
            <person name="Cavalieri D."/>
            <person name="Perpetuini G."/>
            <person name="Tofalo R."/>
            <person name="Bonetti A."/>
            <person name="Arita M."/>
            <person name="Mattarelli P."/>
        </authorList>
    </citation>
    <scope>NUCLEOTIDE SEQUENCE [LARGE SCALE GENOMIC DNA]</scope>
    <source>
        <strain evidence="6 7">RST27</strain>
    </source>
</reference>
<organism evidence="6 7">
    <name type="scientific">Bifidobacterium callitrichos</name>
    <dbReference type="NCBI Taxonomy" id="762209"/>
    <lineage>
        <taxon>Bacteria</taxon>
        <taxon>Bacillati</taxon>
        <taxon>Actinomycetota</taxon>
        <taxon>Actinomycetes</taxon>
        <taxon>Bifidobacteriales</taxon>
        <taxon>Bifidobacteriaceae</taxon>
        <taxon>Bifidobacterium</taxon>
    </lineage>
</organism>
<dbReference type="Pfam" id="PF09339">
    <property type="entry name" value="HTH_IclR"/>
    <property type="match status" value="1"/>
</dbReference>